<keyword evidence="3" id="KW-1185">Reference proteome</keyword>
<keyword evidence="1" id="KW-0732">Signal</keyword>
<proteinExistence type="predicted"/>
<feature type="chain" id="PRO_5017341546" evidence="1">
    <location>
        <begin position="30"/>
        <end position="122"/>
    </location>
</feature>
<dbReference type="KEGG" id="nyu:D7D52_09845"/>
<protein>
    <submittedName>
        <fullName evidence="2">Uncharacterized protein</fullName>
    </submittedName>
</protein>
<evidence type="ECO:0000313" key="2">
    <source>
        <dbReference type="EMBL" id="AYF74117.1"/>
    </source>
</evidence>
<dbReference type="Proteomes" id="UP000267164">
    <property type="component" value="Chromosome"/>
</dbReference>
<dbReference type="OrthoDB" id="4559854at2"/>
<sequence>MRVRTFAATVATFAGLGLAGLAVAGNASAATPFVIPQIGAAGVELSHQETQSLASGPLPGLVDHFAPTGAVTVALQPDSALPQDEDYIYADMPSIVGEAASRPDGSVDLVVAPEGLAVVQVW</sequence>
<gene>
    <name evidence="2" type="ORF">D7D52_09845</name>
</gene>
<evidence type="ECO:0000256" key="1">
    <source>
        <dbReference type="SAM" id="SignalP"/>
    </source>
</evidence>
<organism evidence="2 3">
    <name type="scientific">Nocardia yunnanensis</name>
    <dbReference type="NCBI Taxonomy" id="2382165"/>
    <lineage>
        <taxon>Bacteria</taxon>
        <taxon>Bacillati</taxon>
        <taxon>Actinomycetota</taxon>
        <taxon>Actinomycetes</taxon>
        <taxon>Mycobacteriales</taxon>
        <taxon>Nocardiaceae</taxon>
        <taxon>Nocardia</taxon>
    </lineage>
</organism>
<dbReference type="RefSeq" id="WP_120736038.1">
    <property type="nucleotide sequence ID" value="NZ_CP032568.1"/>
</dbReference>
<evidence type="ECO:0000313" key="3">
    <source>
        <dbReference type="Proteomes" id="UP000267164"/>
    </source>
</evidence>
<reference evidence="2 3" key="1">
    <citation type="submission" date="2018-09" db="EMBL/GenBank/DDBJ databases">
        <title>Nocardia yunnanensis sp. nov., an actinomycete isolated from a soil sample.</title>
        <authorList>
            <person name="Zhang J."/>
        </authorList>
    </citation>
    <scope>NUCLEOTIDE SEQUENCE [LARGE SCALE GENOMIC DNA]</scope>
    <source>
        <strain evidence="2 3">CFHS0054</strain>
    </source>
</reference>
<accession>A0A386ZA40</accession>
<name>A0A386ZA40_9NOCA</name>
<dbReference type="EMBL" id="CP032568">
    <property type="protein sequence ID" value="AYF74117.1"/>
    <property type="molecule type" value="Genomic_DNA"/>
</dbReference>
<dbReference type="AlphaFoldDB" id="A0A386ZA40"/>
<feature type="signal peptide" evidence="1">
    <location>
        <begin position="1"/>
        <end position="29"/>
    </location>
</feature>